<evidence type="ECO:0000313" key="3">
    <source>
        <dbReference type="Proteomes" id="UP000309138"/>
    </source>
</evidence>
<dbReference type="OrthoDB" id="9799531at2"/>
<evidence type="ECO:0000313" key="2">
    <source>
        <dbReference type="EMBL" id="TKD50297.1"/>
    </source>
</evidence>
<gene>
    <name evidence="2" type="ORF">FBR43_05635</name>
</gene>
<name>A0A4U1L0M5_9SPHN</name>
<comment type="caution">
    <text evidence="2">The sequence shown here is derived from an EMBL/GenBank/DDBJ whole genome shotgun (WGS) entry which is preliminary data.</text>
</comment>
<sequence length="152" mass="16713">MPHAPASRIERRLIDSLYVEAMVLADEARGYFDDCGRADRDLLAPLERVSFSCESLKVTTRLMHVIAWLLTQRAVEAGELRPSEAMDRARRLGEAPVSEPIAIAAFPARARSLIAASIDLHRRTALLDGARDAPPEATSPARRMQQKLAGAL</sequence>
<dbReference type="AlphaFoldDB" id="A0A4U1L0M5"/>
<dbReference type="Pfam" id="PF07323">
    <property type="entry name" value="DUF1465"/>
    <property type="match status" value="1"/>
</dbReference>
<proteinExistence type="predicted"/>
<dbReference type="Gene3D" id="1.10.8.930">
    <property type="entry name" value="Protein of unknown function DUF1465"/>
    <property type="match status" value="1"/>
</dbReference>
<organism evidence="2 3">
    <name type="scientific">Sphingomonas baiyangensis</name>
    <dbReference type="NCBI Taxonomy" id="2572576"/>
    <lineage>
        <taxon>Bacteria</taxon>
        <taxon>Pseudomonadati</taxon>
        <taxon>Pseudomonadota</taxon>
        <taxon>Alphaproteobacteria</taxon>
        <taxon>Sphingomonadales</taxon>
        <taxon>Sphingomonadaceae</taxon>
        <taxon>Sphingomonas</taxon>
    </lineage>
</organism>
<keyword evidence="3" id="KW-1185">Reference proteome</keyword>
<dbReference type="InterPro" id="IPR010848">
    <property type="entry name" value="DUF1465"/>
</dbReference>
<accession>A0A4U1L0M5</accession>
<dbReference type="RefSeq" id="WP_136942238.1">
    <property type="nucleotide sequence ID" value="NZ_SWKR01000002.1"/>
</dbReference>
<reference evidence="2 3" key="1">
    <citation type="submission" date="2019-04" db="EMBL/GenBank/DDBJ databases">
        <authorList>
            <person name="Yang Y."/>
            <person name="Wei D."/>
        </authorList>
    </citation>
    <scope>NUCLEOTIDE SEQUENCE [LARGE SCALE GENOMIC DNA]</scope>
    <source>
        <strain evidence="2 3">L-1-4w-11</strain>
    </source>
</reference>
<feature type="region of interest" description="Disordered" evidence="1">
    <location>
        <begin position="129"/>
        <end position="152"/>
    </location>
</feature>
<protein>
    <submittedName>
        <fullName evidence="2">DUF1465 family protein</fullName>
    </submittedName>
</protein>
<dbReference type="Proteomes" id="UP000309138">
    <property type="component" value="Unassembled WGS sequence"/>
</dbReference>
<dbReference type="InterPro" id="IPR038301">
    <property type="entry name" value="AraC-like_sf"/>
</dbReference>
<evidence type="ECO:0000256" key="1">
    <source>
        <dbReference type="SAM" id="MobiDB-lite"/>
    </source>
</evidence>
<dbReference type="EMBL" id="SWKR01000002">
    <property type="protein sequence ID" value="TKD50297.1"/>
    <property type="molecule type" value="Genomic_DNA"/>
</dbReference>